<evidence type="ECO:0000313" key="2">
    <source>
        <dbReference type="EMBL" id="OAX56694.1"/>
    </source>
</evidence>
<dbReference type="Proteomes" id="UP000093858">
    <property type="component" value="Unassembled WGS sequence"/>
</dbReference>
<name>A0A199P5X8_9XANT</name>
<evidence type="ECO:0000313" key="3">
    <source>
        <dbReference type="Proteomes" id="UP000093858"/>
    </source>
</evidence>
<proteinExistence type="predicted"/>
<dbReference type="RefSeq" id="WP_064538751.1">
    <property type="nucleotide sequence ID" value="NZ_LWSU01000067.1"/>
</dbReference>
<organism evidence="2 3">
    <name type="scientific">Xanthomonas graminis pv. poae</name>
    <dbReference type="NCBI Taxonomy" id="227946"/>
    <lineage>
        <taxon>Bacteria</taxon>
        <taxon>Pseudomonadati</taxon>
        <taxon>Pseudomonadota</taxon>
        <taxon>Gammaproteobacteria</taxon>
        <taxon>Lysobacterales</taxon>
        <taxon>Lysobacteraceae</taxon>
        <taxon>Xanthomonas</taxon>
        <taxon>Xanthomonas translucens group</taxon>
        <taxon>Xanthomonas graminis</taxon>
    </lineage>
</organism>
<dbReference type="EMBL" id="LWSU01000067">
    <property type="protein sequence ID" value="OAX56694.1"/>
    <property type="molecule type" value="Genomic_DNA"/>
</dbReference>
<accession>A0A199P5X8</accession>
<dbReference type="Pfam" id="PF13182">
    <property type="entry name" value="DUF4007"/>
    <property type="match status" value="1"/>
</dbReference>
<sequence>MAIARLPDKLQFSGHETFPLRQLWLRKAYFAVAEDISGNVFGEEAAIRRFGVGKNMVSAIRHWALASGVLEEGAGNTVQAAPLGEMLFGKHAVDPYLERPATVWLVHWMLAGMAARSTTWYWFFNRITSQSFDRNAIVLALSEVVSEKRSRVSLITLKRDVEVCLRCYLTRRDGKEVDDAAEPLLAELSLITEGPTGTFQFRRGPKPNLPDALFAFALSQFWDRWEETTGSSQNTLSFEVIAHDFGSPGRVFKLDEASVAERLMGLEEISDGAMIWTDSAGLRQVSRPHGRLDPRSAMKLLRRAYAR</sequence>
<gene>
    <name evidence="2" type="ORF">A6R73_12945</name>
</gene>
<reference evidence="2 3" key="1">
    <citation type="submission" date="2016-04" db="EMBL/GenBank/DDBJ databases">
        <title>Xanthomonas translucens phylogeny.</title>
        <authorList>
            <person name="Langlois P."/>
        </authorList>
    </citation>
    <scope>NUCLEOTIDE SEQUENCE [LARGE SCALE GENOMIC DNA]</scope>
    <source>
        <strain evidence="2 3">B99</strain>
    </source>
</reference>
<dbReference type="InterPro" id="IPR025248">
    <property type="entry name" value="DUF4007"/>
</dbReference>
<comment type="caution">
    <text evidence="2">The sequence shown here is derived from an EMBL/GenBank/DDBJ whole genome shotgun (WGS) entry which is preliminary data.</text>
</comment>
<dbReference type="AlphaFoldDB" id="A0A199P5X8"/>
<feature type="domain" description="DUF4007" evidence="1">
    <location>
        <begin position="12"/>
        <end position="305"/>
    </location>
</feature>
<evidence type="ECO:0000259" key="1">
    <source>
        <dbReference type="Pfam" id="PF13182"/>
    </source>
</evidence>
<protein>
    <recommendedName>
        <fullName evidence="1">DUF4007 domain-containing protein</fullName>
    </recommendedName>
</protein>